<name>A0A1I7C9A8_9ENTR</name>
<accession>A0A1I7C9A8</accession>
<protein>
    <submittedName>
        <fullName evidence="1">Uncharacterized protein</fullName>
    </submittedName>
</protein>
<gene>
    <name evidence="1" type="ORF">SAMN05192562_103363</name>
</gene>
<dbReference type="InterPro" id="IPR039261">
    <property type="entry name" value="FNR_nucleotide-bd"/>
</dbReference>
<evidence type="ECO:0000313" key="2">
    <source>
        <dbReference type="Proteomes" id="UP000199187"/>
    </source>
</evidence>
<keyword evidence="2" id="KW-1185">Reference proteome</keyword>
<proteinExistence type="predicted"/>
<reference evidence="2" key="1">
    <citation type="submission" date="2016-10" db="EMBL/GenBank/DDBJ databases">
        <authorList>
            <person name="Varghese N."/>
            <person name="Submissions S."/>
        </authorList>
    </citation>
    <scope>NUCLEOTIDE SEQUENCE [LARGE SCALE GENOMIC DNA]</scope>
    <source>
        <strain evidence="2">Ah-143</strain>
    </source>
</reference>
<dbReference type="EMBL" id="FPAU01000003">
    <property type="protein sequence ID" value="SFT96026.1"/>
    <property type="molecule type" value="Genomic_DNA"/>
</dbReference>
<dbReference type="Proteomes" id="UP000199187">
    <property type="component" value="Unassembled WGS sequence"/>
</dbReference>
<sequence>MPRLFHDHCEKGDIIKVGPPAGNFVLDDGTQPIVMRFGGGGITPMMAMLDAQVTTLKKGGLNTGFTSPMRRRTVTTMCSVASSKLWPTDTTDYISSQHIGSVWISKIIVR</sequence>
<dbReference type="SUPFAM" id="SSF52343">
    <property type="entry name" value="Ferredoxin reductase-like, C-terminal NADP-linked domain"/>
    <property type="match status" value="1"/>
</dbReference>
<evidence type="ECO:0000313" key="1">
    <source>
        <dbReference type="EMBL" id="SFT96026.1"/>
    </source>
</evidence>
<dbReference type="AlphaFoldDB" id="A0A1I7C9A8"/>
<organism evidence="1 2">
    <name type="scientific">Kosakonia arachidis</name>
    <dbReference type="NCBI Taxonomy" id="551989"/>
    <lineage>
        <taxon>Bacteria</taxon>
        <taxon>Pseudomonadati</taxon>
        <taxon>Pseudomonadota</taxon>
        <taxon>Gammaproteobacteria</taxon>
        <taxon>Enterobacterales</taxon>
        <taxon>Enterobacteriaceae</taxon>
        <taxon>Kosakonia</taxon>
    </lineage>
</organism>